<gene>
    <name evidence="7" type="ORF">HME9302_02076</name>
</gene>
<evidence type="ECO:0000256" key="4">
    <source>
        <dbReference type="ARBA" id="ARBA00023136"/>
    </source>
</evidence>
<feature type="transmembrane region" description="Helical" evidence="5">
    <location>
        <begin position="194"/>
        <end position="221"/>
    </location>
</feature>
<organism evidence="7 8">
    <name type="scientific">Alteripontixanthobacter maritimus</name>
    <dbReference type="NCBI Taxonomy" id="2161824"/>
    <lineage>
        <taxon>Bacteria</taxon>
        <taxon>Pseudomonadati</taxon>
        <taxon>Pseudomonadota</taxon>
        <taxon>Alphaproteobacteria</taxon>
        <taxon>Sphingomonadales</taxon>
        <taxon>Erythrobacteraceae</taxon>
        <taxon>Alteripontixanthobacter</taxon>
    </lineage>
</organism>
<dbReference type="GO" id="GO:0016491">
    <property type="term" value="F:oxidoreductase activity"/>
    <property type="evidence" value="ECO:0007669"/>
    <property type="project" value="InterPro"/>
</dbReference>
<keyword evidence="4 5" id="KW-0472">Membrane</keyword>
<evidence type="ECO:0000256" key="2">
    <source>
        <dbReference type="ARBA" id="ARBA00022692"/>
    </source>
</evidence>
<evidence type="ECO:0000313" key="7">
    <source>
        <dbReference type="EMBL" id="RDC60860.1"/>
    </source>
</evidence>
<keyword evidence="2 5" id="KW-0812">Transmembrane</keyword>
<evidence type="ECO:0000256" key="1">
    <source>
        <dbReference type="ARBA" id="ARBA00004370"/>
    </source>
</evidence>
<comment type="caution">
    <text evidence="7">The sequence shown here is derived from an EMBL/GenBank/DDBJ whole genome shotgun (WGS) entry which is preliminary data.</text>
</comment>
<feature type="domain" description="Fatty acid hydroxylase" evidence="6">
    <location>
        <begin position="140"/>
        <end position="274"/>
    </location>
</feature>
<dbReference type="EMBL" id="QBKA01000002">
    <property type="protein sequence ID" value="RDC60860.1"/>
    <property type="molecule type" value="Genomic_DNA"/>
</dbReference>
<accession>A0A369Q934</accession>
<protein>
    <recommendedName>
        <fullName evidence="6">Fatty acid hydroxylase domain-containing protein</fullName>
    </recommendedName>
</protein>
<keyword evidence="8" id="KW-1185">Reference proteome</keyword>
<dbReference type="AlphaFoldDB" id="A0A369Q934"/>
<dbReference type="GO" id="GO:0008610">
    <property type="term" value="P:lipid biosynthetic process"/>
    <property type="evidence" value="ECO:0007669"/>
    <property type="project" value="InterPro"/>
</dbReference>
<evidence type="ECO:0000313" key="8">
    <source>
        <dbReference type="Proteomes" id="UP000253727"/>
    </source>
</evidence>
<proteinExistence type="predicted"/>
<dbReference type="Proteomes" id="UP000253727">
    <property type="component" value="Unassembled WGS sequence"/>
</dbReference>
<feature type="transmembrane region" description="Helical" evidence="5">
    <location>
        <begin position="56"/>
        <end position="72"/>
    </location>
</feature>
<sequence>MTYKRLKLLRSGGGFRNADGIPIRTDTQPPVLLYWLLGPGLIAFVYHASVGAIPGIGPYLSLAIGFATLTLCERTWPARLEWKQNAREWLQVVAMFAIVAASLALVEFGALFFPANWFDHTRSFAAIYWPSDWPMTVQVALGFALIQLIAYWSHRLQHEIGLLWRIFGHGTHHTYTKLSAMNWNTTHPFEAVPLVAPAIILSIVFGLTDVAVAAASLVMIISATAHANLRLNERLVGLVLTTNSQHMQHHSSVFAESQTNYSCAMTLWDRIFGTFSERDTTALGDPMDGERTLWKRLTVPLR</sequence>
<comment type="subcellular location">
    <subcellularLocation>
        <location evidence="1">Membrane</location>
    </subcellularLocation>
</comment>
<dbReference type="InterPro" id="IPR050307">
    <property type="entry name" value="Sterol_Desaturase_Related"/>
</dbReference>
<evidence type="ECO:0000259" key="6">
    <source>
        <dbReference type="Pfam" id="PF04116"/>
    </source>
</evidence>
<feature type="transmembrane region" description="Helical" evidence="5">
    <location>
        <begin position="92"/>
        <end position="113"/>
    </location>
</feature>
<dbReference type="InterPro" id="IPR006694">
    <property type="entry name" value="Fatty_acid_hydroxylase"/>
</dbReference>
<name>A0A369Q934_9SPHN</name>
<keyword evidence="3 5" id="KW-1133">Transmembrane helix</keyword>
<dbReference type="GO" id="GO:0016020">
    <property type="term" value="C:membrane"/>
    <property type="evidence" value="ECO:0007669"/>
    <property type="project" value="UniProtKB-SubCell"/>
</dbReference>
<dbReference type="Pfam" id="PF04116">
    <property type="entry name" value="FA_hydroxylase"/>
    <property type="match status" value="1"/>
</dbReference>
<feature type="transmembrane region" description="Helical" evidence="5">
    <location>
        <begin position="133"/>
        <end position="152"/>
    </location>
</feature>
<dbReference type="GO" id="GO:0005506">
    <property type="term" value="F:iron ion binding"/>
    <property type="evidence" value="ECO:0007669"/>
    <property type="project" value="InterPro"/>
</dbReference>
<feature type="transmembrane region" description="Helical" evidence="5">
    <location>
        <begin position="31"/>
        <end position="50"/>
    </location>
</feature>
<evidence type="ECO:0000256" key="3">
    <source>
        <dbReference type="ARBA" id="ARBA00022989"/>
    </source>
</evidence>
<evidence type="ECO:0000256" key="5">
    <source>
        <dbReference type="SAM" id="Phobius"/>
    </source>
</evidence>
<dbReference type="PANTHER" id="PTHR11863">
    <property type="entry name" value="STEROL DESATURASE"/>
    <property type="match status" value="1"/>
</dbReference>
<reference evidence="7 8" key="1">
    <citation type="submission" date="2018-04" db="EMBL/GenBank/DDBJ databases">
        <title>Altererythrobacter sp. HME9302 genome sequencing and assembly.</title>
        <authorList>
            <person name="Kang H."/>
            <person name="Kim H."/>
            <person name="Joh K."/>
        </authorList>
    </citation>
    <scope>NUCLEOTIDE SEQUENCE [LARGE SCALE GENOMIC DNA]</scope>
    <source>
        <strain evidence="7 8">HME9302</strain>
    </source>
</reference>